<keyword evidence="3" id="KW-0808">Transferase</keyword>
<dbReference type="Pfam" id="PF00535">
    <property type="entry name" value="Glycos_transf_2"/>
    <property type="match status" value="1"/>
</dbReference>
<dbReference type="AlphaFoldDB" id="X1DB59"/>
<dbReference type="InterPro" id="IPR001173">
    <property type="entry name" value="Glyco_trans_2-like"/>
</dbReference>
<accession>X1DB59</accession>
<dbReference type="EMBL" id="BART01034463">
    <property type="protein sequence ID" value="GAH17447.1"/>
    <property type="molecule type" value="Genomic_DNA"/>
</dbReference>
<dbReference type="SUPFAM" id="SSF53448">
    <property type="entry name" value="Nucleotide-diphospho-sugar transferases"/>
    <property type="match status" value="1"/>
</dbReference>
<dbReference type="PANTHER" id="PTHR43685">
    <property type="entry name" value="GLYCOSYLTRANSFERASE"/>
    <property type="match status" value="1"/>
</dbReference>
<organism evidence="5">
    <name type="scientific">marine sediment metagenome</name>
    <dbReference type="NCBI Taxonomy" id="412755"/>
    <lineage>
        <taxon>unclassified sequences</taxon>
        <taxon>metagenomes</taxon>
        <taxon>ecological metagenomes</taxon>
    </lineage>
</organism>
<comment type="similarity">
    <text evidence="1">Belongs to the glycosyltransferase 2 family.</text>
</comment>
<feature type="domain" description="Glycosyltransferase 2-like" evidence="4">
    <location>
        <begin position="4"/>
        <end position="104"/>
    </location>
</feature>
<dbReference type="InterPro" id="IPR050834">
    <property type="entry name" value="Glycosyltransf_2"/>
</dbReference>
<dbReference type="Gene3D" id="3.90.550.10">
    <property type="entry name" value="Spore Coat Polysaccharide Biosynthesis Protein SpsA, Chain A"/>
    <property type="match status" value="1"/>
</dbReference>
<dbReference type="PANTHER" id="PTHR43685:SF5">
    <property type="entry name" value="GLYCOSYLTRANSFERASE EPSE-RELATED"/>
    <property type="match status" value="1"/>
</dbReference>
<evidence type="ECO:0000313" key="5">
    <source>
        <dbReference type="EMBL" id="GAH17447.1"/>
    </source>
</evidence>
<dbReference type="CDD" id="cd00761">
    <property type="entry name" value="Glyco_tranf_GTA_type"/>
    <property type="match status" value="1"/>
</dbReference>
<sequence>MLVSVIMPVFNSIQFLHESIQSILNQSYPYLEFIILDDCSEEPVFDLIKSYKDTRIVALRNSKNLGLTKSLNICLDKVRGDFVVRHDSDDISLPNRIEEQSSRIINSKYG</sequence>
<evidence type="ECO:0000256" key="2">
    <source>
        <dbReference type="ARBA" id="ARBA00022676"/>
    </source>
</evidence>
<comment type="caution">
    <text evidence="5">The sequence shown here is derived from an EMBL/GenBank/DDBJ whole genome shotgun (WGS) entry which is preliminary data.</text>
</comment>
<dbReference type="InterPro" id="IPR029044">
    <property type="entry name" value="Nucleotide-diphossugar_trans"/>
</dbReference>
<gene>
    <name evidence="5" type="ORF">S01H4_58891</name>
</gene>
<keyword evidence="2" id="KW-0328">Glycosyltransferase</keyword>
<evidence type="ECO:0000259" key="4">
    <source>
        <dbReference type="Pfam" id="PF00535"/>
    </source>
</evidence>
<evidence type="ECO:0000256" key="1">
    <source>
        <dbReference type="ARBA" id="ARBA00006739"/>
    </source>
</evidence>
<protein>
    <recommendedName>
        <fullName evidence="4">Glycosyltransferase 2-like domain-containing protein</fullName>
    </recommendedName>
</protein>
<reference evidence="5" key="1">
    <citation type="journal article" date="2014" name="Front. Microbiol.">
        <title>High frequency of phylogenetically diverse reductive dehalogenase-homologous genes in deep subseafloor sedimentary metagenomes.</title>
        <authorList>
            <person name="Kawai M."/>
            <person name="Futagami T."/>
            <person name="Toyoda A."/>
            <person name="Takaki Y."/>
            <person name="Nishi S."/>
            <person name="Hori S."/>
            <person name="Arai W."/>
            <person name="Tsubouchi T."/>
            <person name="Morono Y."/>
            <person name="Uchiyama I."/>
            <person name="Ito T."/>
            <person name="Fujiyama A."/>
            <person name="Inagaki F."/>
            <person name="Takami H."/>
        </authorList>
    </citation>
    <scope>NUCLEOTIDE SEQUENCE</scope>
    <source>
        <strain evidence="5">Expedition CK06-06</strain>
    </source>
</reference>
<evidence type="ECO:0000256" key="3">
    <source>
        <dbReference type="ARBA" id="ARBA00022679"/>
    </source>
</evidence>
<proteinExistence type="inferred from homology"/>
<name>X1DB59_9ZZZZ</name>
<dbReference type="GO" id="GO:0016757">
    <property type="term" value="F:glycosyltransferase activity"/>
    <property type="evidence" value="ECO:0007669"/>
    <property type="project" value="UniProtKB-KW"/>
</dbReference>